<feature type="domain" description="KfrA N-terminal DNA-binding" evidence="2">
    <location>
        <begin position="8"/>
        <end position="115"/>
    </location>
</feature>
<protein>
    <recommendedName>
        <fullName evidence="2">KfrA N-terminal DNA-binding domain-containing protein</fullName>
    </recommendedName>
</protein>
<dbReference type="AlphaFoldDB" id="A0A1J0EQU6"/>
<name>A0A1J0EQU6_9PSED</name>
<proteinExistence type="predicted"/>
<dbReference type="GeneID" id="46911010"/>
<reference evidence="4" key="1">
    <citation type="submission" date="2016-10" db="EMBL/GenBank/DDBJ databases">
        <title>Pseudomonas frederiksbergensis ERGS4:02 complete genome.</title>
        <authorList>
            <person name="Kumar R."/>
            <person name="Acharya V."/>
            <person name="Singh D."/>
        </authorList>
    </citation>
    <scope>NUCLEOTIDE SEQUENCE [LARGE SCALE GENOMIC DNA]</scope>
    <source>
        <strain evidence="4">ERGS4:02</strain>
    </source>
</reference>
<evidence type="ECO:0000313" key="3">
    <source>
        <dbReference type="EMBL" id="APC18315.1"/>
    </source>
</evidence>
<evidence type="ECO:0000256" key="1">
    <source>
        <dbReference type="SAM" id="MobiDB-lite"/>
    </source>
</evidence>
<accession>A0A1J0EQU6</accession>
<dbReference type="Proteomes" id="UP000182567">
    <property type="component" value="Chromosome"/>
</dbReference>
<evidence type="ECO:0000313" key="4">
    <source>
        <dbReference type="Proteomes" id="UP000182567"/>
    </source>
</evidence>
<dbReference type="OrthoDB" id="7015148at2"/>
<dbReference type="RefSeq" id="WP_071554368.1">
    <property type="nucleotide sequence ID" value="NZ_CP017886.1"/>
</dbReference>
<dbReference type="InterPro" id="IPR021104">
    <property type="entry name" value="KfrA_DNA-bd_N"/>
</dbReference>
<dbReference type="EMBL" id="CP017886">
    <property type="protein sequence ID" value="APC18315.1"/>
    <property type="molecule type" value="Genomic_DNA"/>
</dbReference>
<organism evidence="3 4">
    <name type="scientific">Pseudomonas frederiksbergensis</name>
    <dbReference type="NCBI Taxonomy" id="104087"/>
    <lineage>
        <taxon>Bacteria</taxon>
        <taxon>Pseudomonadati</taxon>
        <taxon>Pseudomonadota</taxon>
        <taxon>Gammaproteobacteria</taxon>
        <taxon>Pseudomonadales</taxon>
        <taxon>Pseudomonadaceae</taxon>
        <taxon>Pseudomonas</taxon>
    </lineage>
</organism>
<sequence length="316" mass="37049">MARGGINKALVHAARDALLARGLHPSIDLVRVELGNTGSKSTIQRYLKELNGTDAANHAPPPTVNKELLTLVNSLAERLTQQAQEAVAKEQEQIDRQQASYTQERAQLRERLEQSLATIAHLTNQLEEQRQCERQLREQLQDSEGERQRLRQLVAGQQQILEERANQVQSLEDKHQHAREGLEHYRQEQLTQRGQELRRHDEQTDQLRKELRSLQNAQLAKQEELVHVYREHERLLNEHRTQHMDLREQAKTLHDSQHAHDRLNAQLQQLMTEHVVLRERVKPYLLQHREDRRQLREQARQIETLQTLLRQLTPSA</sequence>
<dbReference type="Pfam" id="PF11740">
    <property type="entry name" value="KfrA_N"/>
    <property type="match status" value="1"/>
</dbReference>
<feature type="region of interest" description="Disordered" evidence="1">
    <location>
        <begin position="184"/>
        <end position="203"/>
    </location>
</feature>
<evidence type="ECO:0000259" key="2">
    <source>
        <dbReference type="Pfam" id="PF11740"/>
    </source>
</evidence>
<gene>
    <name evidence="3" type="ORF">BLL42_22275</name>
</gene>